<dbReference type="InterPro" id="IPR014240">
    <property type="entry name" value="YteA"/>
</dbReference>
<keyword evidence="3" id="KW-0862">Zinc</keyword>
<dbReference type="Gene3D" id="1.20.120.910">
    <property type="entry name" value="DksA, coiled-coil domain"/>
    <property type="match status" value="1"/>
</dbReference>
<evidence type="ECO:0000256" key="2">
    <source>
        <dbReference type="ARBA" id="ARBA00022771"/>
    </source>
</evidence>
<dbReference type="PROSITE" id="PS51128">
    <property type="entry name" value="ZF_DKSA_2"/>
    <property type="match status" value="1"/>
</dbReference>
<evidence type="ECO:0000313" key="7">
    <source>
        <dbReference type="Proteomes" id="UP001238088"/>
    </source>
</evidence>
<feature type="domain" description="Zinc finger DksA/TraR C4-type" evidence="5">
    <location>
        <begin position="90"/>
        <end position="118"/>
    </location>
</feature>
<reference evidence="6 7" key="1">
    <citation type="submission" date="2023-07" db="EMBL/GenBank/DDBJ databases">
        <title>Genomic Encyclopedia of Type Strains, Phase IV (KMG-IV): sequencing the most valuable type-strain genomes for metagenomic binning, comparative biology and taxonomic classification.</title>
        <authorList>
            <person name="Goeker M."/>
        </authorList>
    </citation>
    <scope>NUCLEOTIDE SEQUENCE [LARGE SCALE GENOMIC DNA]</scope>
    <source>
        <strain evidence="6 7">DSM 23494</strain>
    </source>
</reference>
<dbReference type="PANTHER" id="PTHR33823">
    <property type="entry name" value="RNA POLYMERASE-BINDING TRANSCRIPTION FACTOR DKSA-RELATED"/>
    <property type="match status" value="1"/>
</dbReference>
<accession>A0ABU0ACR1</accession>
<dbReference type="RefSeq" id="WP_307471311.1">
    <property type="nucleotide sequence ID" value="NZ_JAUSUB010000001.1"/>
</dbReference>
<evidence type="ECO:0000256" key="4">
    <source>
        <dbReference type="PROSITE-ProRule" id="PRU00510"/>
    </source>
</evidence>
<dbReference type="Pfam" id="PF01258">
    <property type="entry name" value="zf-dskA_traR"/>
    <property type="match status" value="1"/>
</dbReference>
<evidence type="ECO:0000313" key="6">
    <source>
        <dbReference type="EMBL" id="MDQ0268506.1"/>
    </source>
</evidence>
<evidence type="ECO:0000259" key="5">
    <source>
        <dbReference type="Pfam" id="PF01258"/>
    </source>
</evidence>
<dbReference type="PANTHER" id="PTHR33823:SF4">
    <property type="entry name" value="GENERAL STRESS PROTEIN 16O"/>
    <property type="match status" value="1"/>
</dbReference>
<dbReference type="SUPFAM" id="SSF57716">
    <property type="entry name" value="Glucocorticoid receptor-like (DNA-binding domain)"/>
    <property type="match status" value="1"/>
</dbReference>
<dbReference type="SUPFAM" id="SSF109635">
    <property type="entry name" value="DnaK suppressor protein DksA, alpha-hairpin domain"/>
    <property type="match status" value="1"/>
</dbReference>
<organism evidence="6 7">
    <name type="scientific">Cytobacillus purgationiresistens</name>
    <dbReference type="NCBI Taxonomy" id="863449"/>
    <lineage>
        <taxon>Bacteria</taxon>
        <taxon>Bacillati</taxon>
        <taxon>Bacillota</taxon>
        <taxon>Bacilli</taxon>
        <taxon>Bacillales</taxon>
        <taxon>Bacillaceae</taxon>
        <taxon>Cytobacillus</taxon>
    </lineage>
</organism>
<gene>
    <name evidence="6" type="ORF">J2S17_000375</name>
</gene>
<dbReference type="NCBIfam" id="TIGR02890">
    <property type="entry name" value="bacill_yteA"/>
    <property type="match status" value="1"/>
</dbReference>
<evidence type="ECO:0000256" key="3">
    <source>
        <dbReference type="ARBA" id="ARBA00022833"/>
    </source>
</evidence>
<dbReference type="InterPro" id="IPR000962">
    <property type="entry name" value="Znf_DskA_TraR"/>
</dbReference>
<comment type="caution">
    <text evidence="6">The sequence shown here is derived from an EMBL/GenBank/DDBJ whole genome shotgun (WGS) entry which is preliminary data.</text>
</comment>
<protein>
    <submittedName>
        <fullName evidence="6">YteA family regulatory protein</fullName>
    </submittedName>
</protein>
<keyword evidence="2" id="KW-0863">Zinc-finger</keyword>
<dbReference type="EMBL" id="JAUSUB010000001">
    <property type="protein sequence ID" value="MDQ0268506.1"/>
    <property type="molecule type" value="Genomic_DNA"/>
</dbReference>
<name>A0ABU0ACR1_9BACI</name>
<evidence type="ECO:0000256" key="1">
    <source>
        <dbReference type="ARBA" id="ARBA00022723"/>
    </source>
</evidence>
<feature type="zinc finger region" description="dksA C4-type" evidence="4">
    <location>
        <begin position="95"/>
        <end position="119"/>
    </location>
</feature>
<dbReference type="Proteomes" id="UP001238088">
    <property type="component" value="Unassembled WGS sequence"/>
</dbReference>
<dbReference type="InterPro" id="IPR037187">
    <property type="entry name" value="DnaK_N"/>
</dbReference>
<sequence length="247" mass="28133">MLSEQQISHFKSLLEKELQSTDKQIEQNNHFGLHEGESIYNYTGELSAYDNHPADTGTELFEREKDLAIEGHFKAEEVEITEALAAIEQGTYGKCKECGKDIPLERLEALPTAVTCVEHSPHQVVSDYRPVEEDVRNASVEVNHDNENVGFDEEDSWQSVAKWGNSDGPSDFFDPPAHYDQMYLNSDENHGYVEDIENSIGNDIDGKNIQIYPTTQLKEYEEDLDEEGIMTTFGDLKEFEQDPYVED</sequence>
<keyword evidence="1" id="KW-0479">Metal-binding</keyword>
<proteinExistence type="predicted"/>
<keyword evidence="7" id="KW-1185">Reference proteome</keyword>